<feature type="chain" id="PRO_5032757712" description="Rap1a immunity protein domain-containing protein" evidence="1">
    <location>
        <begin position="23"/>
        <end position="124"/>
    </location>
</feature>
<gene>
    <name evidence="3" type="ORF">HNR39_002685</name>
</gene>
<proteinExistence type="predicted"/>
<evidence type="ECO:0000259" key="2">
    <source>
        <dbReference type="Pfam" id="PF18602"/>
    </source>
</evidence>
<keyword evidence="1" id="KW-0732">Signal</keyword>
<feature type="signal peptide" evidence="1">
    <location>
        <begin position="1"/>
        <end position="22"/>
    </location>
</feature>
<dbReference type="RefSeq" id="WP_425338700.1">
    <property type="nucleotide sequence ID" value="NZ_JAAOZT010000007.1"/>
</dbReference>
<sequence>MQLLKFSLAAIFFILMSGESSADGGNIYYSGNNLMRWIGSDDRINASRPTGGDFLDSGTLIGYVTGSSDAFSGYLFCPPSGATVGQLMAVTKKYVSDRPARWNESASDLVIDALKDAFPCAKRK</sequence>
<dbReference type="Pfam" id="PF18602">
    <property type="entry name" value="Rap1a"/>
    <property type="match status" value="1"/>
</dbReference>
<feature type="domain" description="Rap1a immunity protein" evidence="2">
    <location>
        <begin position="48"/>
        <end position="120"/>
    </location>
</feature>
<reference evidence="3 4" key="1">
    <citation type="submission" date="2020-08" db="EMBL/GenBank/DDBJ databases">
        <title>Genomic Encyclopedia of Type Strains, Phase IV (KMG-IV): sequencing the most valuable type-strain genomes for metagenomic binning, comparative biology and taxonomic classification.</title>
        <authorList>
            <person name="Goeker M."/>
        </authorList>
    </citation>
    <scope>NUCLEOTIDE SEQUENCE [LARGE SCALE GENOMIC DNA]</scope>
    <source>
        <strain evidence="3 4">DSM 23240</strain>
    </source>
</reference>
<dbReference type="AlphaFoldDB" id="A0A840RT66"/>
<dbReference type="EMBL" id="JACHHQ010000005">
    <property type="protein sequence ID" value="MBB5200843.1"/>
    <property type="molecule type" value="Genomic_DNA"/>
</dbReference>
<name>A0A840RT66_9BURK</name>
<keyword evidence="4" id="KW-1185">Reference proteome</keyword>
<dbReference type="InterPro" id="IPR041238">
    <property type="entry name" value="Rap1a"/>
</dbReference>
<comment type="caution">
    <text evidence="3">The sequence shown here is derived from an EMBL/GenBank/DDBJ whole genome shotgun (WGS) entry which is preliminary data.</text>
</comment>
<evidence type="ECO:0000313" key="4">
    <source>
        <dbReference type="Proteomes" id="UP000571084"/>
    </source>
</evidence>
<dbReference type="Gene3D" id="1.10.890.40">
    <property type="match status" value="1"/>
</dbReference>
<organism evidence="3 4">
    <name type="scientific">Glaciimonas immobilis</name>
    <dbReference type="NCBI Taxonomy" id="728004"/>
    <lineage>
        <taxon>Bacteria</taxon>
        <taxon>Pseudomonadati</taxon>
        <taxon>Pseudomonadota</taxon>
        <taxon>Betaproteobacteria</taxon>
        <taxon>Burkholderiales</taxon>
        <taxon>Oxalobacteraceae</taxon>
        <taxon>Glaciimonas</taxon>
    </lineage>
</organism>
<accession>A0A840RT66</accession>
<evidence type="ECO:0000313" key="3">
    <source>
        <dbReference type="EMBL" id="MBB5200843.1"/>
    </source>
</evidence>
<protein>
    <recommendedName>
        <fullName evidence="2">Rap1a immunity protein domain-containing protein</fullName>
    </recommendedName>
</protein>
<evidence type="ECO:0000256" key="1">
    <source>
        <dbReference type="SAM" id="SignalP"/>
    </source>
</evidence>
<dbReference type="Proteomes" id="UP000571084">
    <property type="component" value="Unassembled WGS sequence"/>
</dbReference>